<proteinExistence type="inferred from homology"/>
<evidence type="ECO:0000313" key="9">
    <source>
        <dbReference type="Proteomes" id="UP000008022"/>
    </source>
</evidence>
<keyword evidence="6" id="KW-0732">Signal</keyword>
<dbReference type="EnsemblPlants" id="ORUFI03G05230.1">
    <property type="protein sequence ID" value="ORUFI03G05230.1"/>
    <property type="gene ID" value="ORUFI03G05230"/>
</dbReference>
<protein>
    <recommendedName>
        <fullName evidence="7">Cystatin domain-containing protein</fullName>
    </recommendedName>
</protein>
<keyword evidence="3" id="KW-0789">Thiol protease inhibitor</keyword>
<reference evidence="8" key="2">
    <citation type="submission" date="2015-06" db="UniProtKB">
        <authorList>
            <consortium name="EnsemblPlants"/>
        </authorList>
    </citation>
    <scope>IDENTIFICATION</scope>
</reference>
<dbReference type="AlphaFoldDB" id="A0A0E0NQD6"/>
<keyword evidence="2" id="KW-0646">Protease inhibitor</keyword>
<sequence>MKPSLLLLALLATFVVAIANADDYTTAAPAPSPEAEASPPSPPTEASPPPLAPPPSVTSSPPPPAAGPLMPPPPPPPSVTSSPPPPPLPPPPPPPAASPPPPPPSPPPPSPVKSSPPPPPAWSPVTNVNDYTIQQVGKFAVQSYCLNTGAKLVYVNVVSGQTQPCSGGGSNYQLVINVAAGVRTAQYSVFVWGILGTTTWKLWSPSSLSTVVLSVIFTAALLAVAKADGGSVTAAAAAPPPAAWTAVANVNDKSIQQVGQSAVRIYGLSTNKTYLRFVNVVSGQTQPCNGGYNYRLLVTVAGPGATTARYDALMWGILGTTNWKLLSFTLAAN</sequence>
<dbReference type="GO" id="GO:0006952">
    <property type="term" value="P:defense response"/>
    <property type="evidence" value="ECO:0007669"/>
    <property type="project" value="UniProtKB-KW"/>
</dbReference>
<evidence type="ECO:0000256" key="1">
    <source>
        <dbReference type="ARBA" id="ARBA00007233"/>
    </source>
</evidence>
<dbReference type="InterPro" id="IPR046350">
    <property type="entry name" value="Cystatin_sf"/>
</dbReference>
<dbReference type="PRINTS" id="PR01217">
    <property type="entry name" value="PRICHEXTENSN"/>
</dbReference>
<evidence type="ECO:0000256" key="6">
    <source>
        <dbReference type="SAM" id="SignalP"/>
    </source>
</evidence>
<keyword evidence="9" id="KW-1185">Reference proteome</keyword>
<dbReference type="Gene3D" id="3.10.450.10">
    <property type="match status" value="2"/>
</dbReference>
<organism evidence="8 9">
    <name type="scientific">Oryza rufipogon</name>
    <name type="common">Brownbeard rice</name>
    <name type="synonym">Asian wild rice</name>
    <dbReference type="NCBI Taxonomy" id="4529"/>
    <lineage>
        <taxon>Eukaryota</taxon>
        <taxon>Viridiplantae</taxon>
        <taxon>Streptophyta</taxon>
        <taxon>Embryophyta</taxon>
        <taxon>Tracheophyta</taxon>
        <taxon>Spermatophyta</taxon>
        <taxon>Magnoliopsida</taxon>
        <taxon>Liliopsida</taxon>
        <taxon>Poales</taxon>
        <taxon>Poaceae</taxon>
        <taxon>BOP clade</taxon>
        <taxon>Oryzoideae</taxon>
        <taxon>Oryzeae</taxon>
        <taxon>Oryzinae</taxon>
        <taxon>Oryza</taxon>
    </lineage>
</organism>
<evidence type="ECO:0000259" key="7">
    <source>
        <dbReference type="Pfam" id="PF16845"/>
    </source>
</evidence>
<evidence type="ECO:0000256" key="2">
    <source>
        <dbReference type="ARBA" id="ARBA00022690"/>
    </source>
</evidence>
<name>A0A0E0NQD6_ORYRU</name>
<dbReference type="HOGENOM" id="CLU_817304_0_0_1"/>
<feature type="compositionally biased region" description="Pro residues" evidence="5">
    <location>
        <begin position="39"/>
        <end position="122"/>
    </location>
</feature>
<evidence type="ECO:0000313" key="8">
    <source>
        <dbReference type="EnsemblPlants" id="ORUFI03G05230.1"/>
    </source>
</evidence>
<feature type="domain" description="Cystatin" evidence="7">
    <location>
        <begin position="248"/>
        <end position="329"/>
    </location>
</feature>
<dbReference type="InterPro" id="IPR027214">
    <property type="entry name" value="Cystatin"/>
</dbReference>
<evidence type="ECO:0000256" key="5">
    <source>
        <dbReference type="SAM" id="MobiDB-lite"/>
    </source>
</evidence>
<feature type="chain" id="PRO_5018641390" description="Cystatin domain-containing protein" evidence="6">
    <location>
        <begin position="22"/>
        <end position="333"/>
    </location>
</feature>
<dbReference type="CDD" id="cd00042">
    <property type="entry name" value="CY"/>
    <property type="match status" value="1"/>
</dbReference>
<feature type="domain" description="Cystatin" evidence="7">
    <location>
        <begin position="126"/>
        <end position="192"/>
    </location>
</feature>
<keyword evidence="4" id="KW-0611">Plant defense</keyword>
<evidence type="ECO:0000256" key="4">
    <source>
        <dbReference type="ARBA" id="ARBA00022821"/>
    </source>
</evidence>
<accession>A0A0E0NQD6</accession>
<reference evidence="9" key="1">
    <citation type="submission" date="2013-06" db="EMBL/GenBank/DDBJ databases">
        <authorList>
            <person name="Zhao Q."/>
        </authorList>
    </citation>
    <scope>NUCLEOTIDE SEQUENCE</scope>
    <source>
        <strain evidence="9">cv. W1943</strain>
    </source>
</reference>
<dbReference type="OMA" id="WSPVTNV"/>
<feature type="region of interest" description="Disordered" evidence="5">
    <location>
        <begin position="25"/>
        <end position="123"/>
    </location>
</feature>
<dbReference type="Pfam" id="PF16845">
    <property type="entry name" value="SQAPI"/>
    <property type="match status" value="2"/>
</dbReference>
<dbReference type="GO" id="GO:0004869">
    <property type="term" value="F:cysteine-type endopeptidase inhibitor activity"/>
    <property type="evidence" value="ECO:0007669"/>
    <property type="project" value="UniProtKB-KW"/>
</dbReference>
<dbReference type="eggNOG" id="ENOG502R3HQ">
    <property type="taxonomic scope" value="Eukaryota"/>
</dbReference>
<evidence type="ECO:0000256" key="3">
    <source>
        <dbReference type="ARBA" id="ARBA00022704"/>
    </source>
</evidence>
<dbReference type="PANTHER" id="PTHR47116">
    <property type="entry name" value="PHLOEM FILAMENT PROTEIN"/>
    <property type="match status" value="1"/>
</dbReference>
<dbReference type="InterPro" id="IPR000010">
    <property type="entry name" value="Cystatin_dom"/>
</dbReference>
<dbReference type="SUPFAM" id="SSF54403">
    <property type="entry name" value="Cystatin/monellin"/>
    <property type="match status" value="2"/>
</dbReference>
<comment type="similarity">
    <text evidence="1">Belongs to the cystatin family. Phytocystatin subfamily.</text>
</comment>
<dbReference type="Proteomes" id="UP000008022">
    <property type="component" value="Unassembled WGS sequence"/>
</dbReference>
<feature type="compositionally biased region" description="Low complexity" evidence="5">
    <location>
        <begin position="27"/>
        <end position="38"/>
    </location>
</feature>
<dbReference type="STRING" id="4529.A0A0E0NQD6"/>
<dbReference type="Gramene" id="ORUFI03G05230.1">
    <property type="protein sequence ID" value="ORUFI03G05230.1"/>
    <property type="gene ID" value="ORUFI03G05230"/>
</dbReference>
<feature type="signal peptide" evidence="6">
    <location>
        <begin position="1"/>
        <end position="21"/>
    </location>
</feature>